<comment type="caution">
    <text evidence="2">The sequence shown here is derived from an EMBL/GenBank/DDBJ whole genome shotgun (WGS) entry which is preliminary data.</text>
</comment>
<evidence type="ECO:0000259" key="1">
    <source>
        <dbReference type="Pfam" id="PF07238"/>
    </source>
</evidence>
<protein>
    <recommendedName>
        <fullName evidence="1">PilZ domain-containing protein</fullName>
    </recommendedName>
</protein>
<evidence type="ECO:0000313" key="2">
    <source>
        <dbReference type="EMBL" id="OGF65131.1"/>
    </source>
</evidence>
<sequence length="227" mass="25841">MEQAAKTIILISDPETTKHHRIMMEEMGSIVLQPVSMQEFSEMLNVKFDLAMIDVTLENGRQAIAGYEEILKKIKLILIIDERSSGEQFQQIFDHAIIITKPISPVTLNNEVVKALSVPTRRPIKILVRLQLIDQPNLPFALGTMIDLSENGMLLETEKVLSIGNLLKFSFYLSETGGFVEVTGEITRETRASSIKMKCYGIKFTSIEKSFQEKISRFVLRMQLKKY</sequence>
<feature type="domain" description="PilZ" evidence="1">
    <location>
        <begin position="125"/>
        <end position="220"/>
    </location>
</feature>
<dbReference type="Gene3D" id="3.40.50.2300">
    <property type="match status" value="1"/>
</dbReference>
<dbReference type="Pfam" id="PF07238">
    <property type="entry name" value="PilZ"/>
    <property type="match status" value="1"/>
</dbReference>
<accession>A0A1F5VPZ8</accession>
<dbReference type="STRING" id="1817863.A2Y62_21270"/>
<dbReference type="AlphaFoldDB" id="A0A1F5VPZ8"/>
<evidence type="ECO:0000313" key="3">
    <source>
        <dbReference type="Proteomes" id="UP000178943"/>
    </source>
</evidence>
<dbReference type="Gene3D" id="2.40.10.220">
    <property type="entry name" value="predicted glycosyltransferase like domains"/>
    <property type="match status" value="1"/>
</dbReference>
<dbReference type="Proteomes" id="UP000178943">
    <property type="component" value="Unassembled WGS sequence"/>
</dbReference>
<proteinExistence type="predicted"/>
<gene>
    <name evidence="2" type="ORF">A2Y62_21270</name>
</gene>
<reference evidence="2 3" key="1">
    <citation type="journal article" date="2016" name="Nat. Commun.">
        <title>Thousands of microbial genomes shed light on interconnected biogeochemical processes in an aquifer system.</title>
        <authorList>
            <person name="Anantharaman K."/>
            <person name="Brown C.T."/>
            <person name="Hug L.A."/>
            <person name="Sharon I."/>
            <person name="Castelle C.J."/>
            <person name="Probst A.J."/>
            <person name="Thomas B.C."/>
            <person name="Singh A."/>
            <person name="Wilkins M.J."/>
            <person name="Karaoz U."/>
            <person name="Brodie E.L."/>
            <person name="Williams K.H."/>
            <person name="Hubbard S.S."/>
            <person name="Banfield J.F."/>
        </authorList>
    </citation>
    <scope>NUCLEOTIDE SEQUENCE [LARGE SCALE GENOMIC DNA]</scope>
</reference>
<dbReference type="EMBL" id="MFGW01000117">
    <property type="protein sequence ID" value="OGF65131.1"/>
    <property type="molecule type" value="Genomic_DNA"/>
</dbReference>
<dbReference type="SUPFAM" id="SSF141371">
    <property type="entry name" value="PilZ domain-like"/>
    <property type="match status" value="1"/>
</dbReference>
<dbReference type="GO" id="GO:0035438">
    <property type="term" value="F:cyclic-di-GMP binding"/>
    <property type="evidence" value="ECO:0007669"/>
    <property type="project" value="InterPro"/>
</dbReference>
<organism evidence="2 3">
    <name type="scientific">Candidatus Fischerbacteria bacterium RBG_13_37_8</name>
    <dbReference type="NCBI Taxonomy" id="1817863"/>
    <lineage>
        <taxon>Bacteria</taxon>
        <taxon>Candidatus Fischeribacteriota</taxon>
    </lineage>
</organism>
<dbReference type="InterPro" id="IPR009875">
    <property type="entry name" value="PilZ_domain"/>
</dbReference>
<name>A0A1F5VPZ8_9BACT</name>